<accession>A0A7W7Z3I9</accession>
<name>A0A7W7Z3I9_9BRAD</name>
<dbReference type="Proteomes" id="UP000542353">
    <property type="component" value="Unassembled WGS sequence"/>
</dbReference>
<comment type="caution">
    <text evidence="2">The sequence shown here is derived from an EMBL/GenBank/DDBJ whole genome shotgun (WGS) entry which is preliminary data.</text>
</comment>
<organism evidence="2 3">
    <name type="scientific">Rhodopseudomonas rhenobacensis</name>
    <dbReference type="NCBI Taxonomy" id="87461"/>
    <lineage>
        <taxon>Bacteria</taxon>
        <taxon>Pseudomonadati</taxon>
        <taxon>Pseudomonadota</taxon>
        <taxon>Alphaproteobacteria</taxon>
        <taxon>Hyphomicrobiales</taxon>
        <taxon>Nitrobacteraceae</taxon>
        <taxon>Rhodopseudomonas</taxon>
    </lineage>
</organism>
<keyword evidence="3" id="KW-1185">Reference proteome</keyword>
<feature type="transmembrane region" description="Helical" evidence="1">
    <location>
        <begin position="25"/>
        <end position="46"/>
    </location>
</feature>
<evidence type="ECO:0000256" key="1">
    <source>
        <dbReference type="SAM" id="Phobius"/>
    </source>
</evidence>
<protein>
    <submittedName>
        <fullName evidence="2">Uncharacterized protein</fullName>
    </submittedName>
</protein>
<evidence type="ECO:0000313" key="2">
    <source>
        <dbReference type="EMBL" id="MBB5047363.1"/>
    </source>
</evidence>
<evidence type="ECO:0000313" key="3">
    <source>
        <dbReference type="Proteomes" id="UP000542353"/>
    </source>
</evidence>
<keyword evidence="1" id="KW-0812">Transmembrane</keyword>
<gene>
    <name evidence="2" type="ORF">HNR60_002117</name>
</gene>
<dbReference type="EMBL" id="JACHIH010000010">
    <property type="protein sequence ID" value="MBB5047363.1"/>
    <property type="molecule type" value="Genomic_DNA"/>
</dbReference>
<keyword evidence="1" id="KW-1133">Transmembrane helix</keyword>
<keyword evidence="1" id="KW-0472">Membrane</keyword>
<dbReference type="AlphaFoldDB" id="A0A7W7Z3I9"/>
<proteinExistence type="predicted"/>
<sequence>MSKLSTGRMGPTTARIAAGARIDEAIALVCSALVLALLALAIRIALSW</sequence>
<reference evidence="2 3" key="1">
    <citation type="submission" date="2020-08" db="EMBL/GenBank/DDBJ databases">
        <title>Genomic Encyclopedia of Type Strains, Phase IV (KMG-IV): sequencing the most valuable type-strain genomes for metagenomic binning, comparative biology and taxonomic classification.</title>
        <authorList>
            <person name="Goeker M."/>
        </authorList>
    </citation>
    <scope>NUCLEOTIDE SEQUENCE [LARGE SCALE GENOMIC DNA]</scope>
    <source>
        <strain evidence="2 3">DSM 12706</strain>
    </source>
</reference>
<dbReference type="RefSeq" id="WP_184257115.1">
    <property type="nucleotide sequence ID" value="NZ_JACHIH010000010.1"/>
</dbReference>